<dbReference type="PROSITE" id="PS50157">
    <property type="entry name" value="ZINC_FINGER_C2H2_2"/>
    <property type="match status" value="1"/>
</dbReference>
<sequence>MEAYITEVCASDTSSLSAAEVPCKDHAEEEEEEEEKIGGSQRPEFDLSLDLSLSTRGSSIMELNLMDSLDAGTSQQSPERQIHEAEPTRIFSCNYCQRKFYSSQALGGHQNAHKRERTLAKRGRGDVMAFGDHHSHRYHQYPSMSSLPLHGSLNRSLGIQAHSMIHKPYLPSGHGFSYGHRGWSRPPIEQQPAIGKLATENYLTGGSSSSRVTAATTPSMKGAAPRFDGSCSVRTFGSSGMGSDDSVHWCPNGRVNAHQKESQKLDLSLKL</sequence>
<feature type="compositionally biased region" description="Polar residues" evidence="7">
    <location>
        <begin position="205"/>
        <end position="219"/>
    </location>
</feature>
<keyword evidence="3 6" id="KW-0863">Zinc-finger</keyword>
<accession>A0A3S3PXS3</accession>
<gene>
    <name evidence="9" type="ORF">CKAN_00386600</name>
</gene>
<dbReference type="OrthoDB" id="1933825at2759"/>
<dbReference type="Gene3D" id="3.30.160.60">
    <property type="entry name" value="Classic Zinc Finger"/>
    <property type="match status" value="1"/>
</dbReference>
<evidence type="ECO:0000256" key="7">
    <source>
        <dbReference type="SAM" id="MobiDB-lite"/>
    </source>
</evidence>
<keyword evidence="4" id="KW-0862">Zinc</keyword>
<dbReference type="InterPro" id="IPR044246">
    <property type="entry name" value="ZFP3-like"/>
</dbReference>
<dbReference type="PROSITE" id="PS00028">
    <property type="entry name" value="ZINC_FINGER_C2H2_1"/>
    <property type="match status" value="1"/>
</dbReference>
<dbReference type="PANTHER" id="PTHR47287:SF15">
    <property type="entry name" value="ZINC FINGER PROTEIN 3-LIKE"/>
    <property type="match status" value="1"/>
</dbReference>
<evidence type="ECO:0000259" key="8">
    <source>
        <dbReference type="PROSITE" id="PS50157"/>
    </source>
</evidence>
<comment type="subcellular location">
    <subcellularLocation>
        <location evidence="1">Nucleus</location>
    </subcellularLocation>
</comment>
<protein>
    <submittedName>
        <fullName evidence="9">Zinc finger protein 1-like protein</fullName>
    </submittedName>
</protein>
<evidence type="ECO:0000313" key="9">
    <source>
        <dbReference type="EMBL" id="RWR75483.1"/>
    </source>
</evidence>
<keyword evidence="10" id="KW-1185">Reference proteome</keyword>
<evidence type="ECO:0000256" key="1">
    <source>
        <dbReference type="ARBA" id="ARBA00004123"/>
    </source>
</evidence>
<dbReference type="AlphaFoldDB" id="A0A3S3PXS3"/>
<proteinExistence type="predicted"/>
<reference evidence="9 10" key="1">
    <citation type="journal article" date="2019" name="Nat. Plants">
        <title>Stout camphor tree genome fills gaps in understanding of flowering plant genome evolution.</title>
        <authorList>
            <person name="Chaw S.M."/>
            <person name="Liu Y.C."/>
            <person name="Wu Y.W."/>
            <person name="Wang H.Y."/>
            <person name="Lin C.I."/>
            <person name="Wu C.S."/>
            <person name="Ke H.M."/>
            <person name="Chang L.Y."/>
            <person name="Hsu C.Y."/>
            <person name="Yang H.T."/>
            <person name="Sudianto E."/>
            <person name="Hsu M.H."/>
            <person name="Wu K.P."/>
            <person name="Wang L.N."/>
            <person name="Leebens-Mack J.H."/>
            <person name="Tsai I.J."/>
        </authorList>
    </citation>
    <scope>NUCLEOTIDE SEQUENCE [LARGE SCALE GENOMIC DNA]</scope>
    <source>
        <strain evidence="10">cv. Chaw 1501</strain>
        <tissue evidence="9">Young leaves</tissue>
    </source>
</reference>
<dbReference type="PANTHER" id="PTHR47287">
    <property type="entry name" value="C2H2 AND C2HC ZINC FINGERS SUPERFAMILY PROTEIN"/>
    <property type="match status" value="1"/>
</dbReference>
<organism evidence="9 10">
    <name type="scientific">Cinnamomum micranthum f. kanehirae</name>
    <dbReference type="NCBI Taxonomy" id="337451"/>
    <lineage>
        <taxon>Eukaryota</taxon>
        <taxon>Viridiplantae</taxon>
        <taxon>Streptophyta</taxon>
        <taxon>Embryophyta</taxon>
        <taxon>Tracheophyta</taxon>
        <taxon>Spermatophyta</taxon>
        <taxon>Magnoliopsida</taxon>
        <taxon>Magnoliidae</taxon>
        <taxon>Laurales</taxon>
        <taxon>Lauraceae</taxon>
        <taxon>Cinnamomum</taxon>
    </lineage>
</organism>
<keyword evidence="5" id="KW-0539">Nucleus</keyword>
<name>A0A3S3PXS3_9MAGN</name>
<dbReference type="SUPFAM" id="SSF57667">
    <property type="entry name" value="beta-beta-alpha zinc fingers"/>
    <property type="match status" value="1"/>
</dbReference>
<dbReference type="FunFam" id="3.30.160.60:FF:001366">
    <property type="entry name" value="Zinc finger protein 2"/>
    <property type="match status" value="1"/>
</dbReference>
<dbReference type="InterPro" id="IPR013087">
    <property type="entry name" value="Znf_C2H2_type"/>
</dbReference>
<feature type="region of interest" description="Disordered" evidence="7">
    <location>
        <begin position="205"/>
        <end position="224"/>
    </location>
</feature>
<dbReference type="EMBL" id="QPKB01000002">
    <property type="protein sequence ID" value="RWR75483.1"/>
    <property type="molecule type" value="Genomic_DNA"/>
</dbReference>
<feature type="domain" description="C2H2-type" evidence="8">
    <location>
        <begin position="91"/>
        <end position="118"/>
    </location>
</feature>
<dbReference type="GO" id="GO:0009788">
    <property type="term" value="P:negative regulation of abscisic acid-activated signaling pathway"/>
    <property type="evidence" value="ECO:0007669"/>
    <property type="project" value="InterPro"/>
</dbReference>
<evidence type="ECO:0000256" key="5">
    <source>
        <dbReference type="ARBA" id="ARBA00023242"/>
    </source>
</evidence>
<evidence type="ECO:0000256" key="4">
    <source>
        <dbReference type="ARBA" id="ARBA00022833"/>
    </source>
</evidence>
<dbReference type="Proteomes" id="UP000283530">
    <property type="component" value="Unassembled WGS sequence"/>
</dbReference>
<evidence type="ECO:0000256" key="6">
    <source>
        <dbReference type="PROSITE-ProRule" id="PRU00042"/>
    </source>
</evidence>
<dbReference type="GO" id="GO:0008270">
    <property type="term" value="F:zinc ion binding"/>
    <property type="evidence" value="ECO:0007669"/>
    <property type="project" value="UniProtKB-KW"/>
</dbReference>
<evidence type="ECO:0000256" key="3">
    <source>
        <dbReference type="ARBA" id="ARBA00022771"/>
    </source>
</evidence>
<dbReference type="InterPro" id="IPR036236">
    <property type="entry name" value="Znf_C2H2_sf"/>
</dbReference>
<feature type="region of interest" description="Disordered" evidence="7">
    <location>
        <begin position="11"/>
        <end position="44"/>
    </location>
</feature>
<comment type="caution">
    <text evidence="9">The sequence shown here is derived from an EMBL/GenBank/DDBJ whole genome shotgun (WGS) entry which is preliminary data.</text>
</comment>
<keyword evidence="2" id="KW-0479">Metal-binding</keyword>
<evidence type="ECO:0000256" key="2">
    <source>
        <dbReference type="ARBA" id="ARBA00022723"/>
    </source>
</evidence>
<dbReference type="GO" id="GO:0005634">
    <property type="term" value="C:nucleus"/>
    <property type="evidence" value="ECO:0007669"/>
    <property type="project" value="UniProtKB-SubCell"/>
</dbReference>
<evidence type="ECO:0000313" key="10">
    <source>
        <dbReference type="Proteomes" id="UP000283530"/>
    </source>
</evidence>